<evidence type="ECO:0000256" key="6">
    <source>
        <dbReference type="ARBA" id="ARBA00023004"/>
    </source>
</evidence>
<dbReference type="GO" id="GO:0005506">
    <property type="term" value="F:iron ion binding"/>
    <property type="evidence" value="ECO:0007669"/>
    <property type="project" value="InterPro"/>
</dbReference>
<reference evidence="8" key="1">
    <citation type="submission" date="2021-02" db="EMBL/GenBank/DDBJ databases">
        <authorList>
            <person name="Nieuwenhuis M."/>
            <person name="Van De Peppel L.J.J."/>
        </authorList>
    </citation>
    <scope>NUCLEOTIDE SEQUENCE</scope>
    <source>
        <strain evidence="8">D49</strain>
    </source>
</reference>
<keyword evidence="6" id="KW-0408">Iron</keyword>
<dbReference type="GO" id="GO:0004497">
    <property type="term" value="F:monooxygenase activity"/>
    <property type="evidence" value="ECO:0007669"/>
    <property type="project" value="UniProtKB-KW"/>
</dbReference>
<evidence type="ECO:0000256" key="1">
    <source>
        <dbReference type="ARBA" id="ARBA00001971"/>
    </source>
</evidence>
<evidence type="ECO:0000313" key="9">
    <source>
        <dbReference type="Proteomes" id="UP000717328"/>
    </source>
</evidence>
<proteinExistence type="inferred from homology"/>
<dbReference type="Gene3D" id="1.10.630.10">
    <property type="entry name" value="Cytochrome P450"/>
    <property type="match status" value="2"/>
</dbReference>
<dbReference type="OrthoDB" id="2789670at2759"/>
<reference evidence="8" key="2">
    <citation type="submission" date="2021-10" db="EMBL/GenBank/DDBJ databases">
        <title>Phylogenomics reveals ancestral predisposition of the termite-cultivated fungus Termitomyces towards a domesticated lifestyle.</title>
        <authorList>
            <person name="Auxier B."/>
            <person name="Grum-Grzhimaylo A."/>
            <person name="Cardenas M.E."/>
            <person name="Lodge J.D."/>
            <person name="Laessoe T."/>
            <person name="Pedersen O."/>
            <person name="Smith M.E."/>
            <person name="Kuyper T.W."/>
            <person name="Franco-Molano E.A."/>
            <person name="Baroni T.J."/>
            <person name="Aanen D.K."/>
        </authorList>
    </citation>
    <scope>NUCLEOTIDE SEQUENCE</scope>
    <source>
        <strain evidence="8">D49</strain>
    </source>
</reference>
<evidence type="ECO:0000313" key="8">
    <source>
        <dbReference type="EMBL" id="KAG5639445.1"/>
    </source>
</evidence>
<dbReference type="InterPro" id="IPR036396">
    <property type="entry name" value="Cyt_P450_sf"/>
</dbReference>
<evidence type="ECO:0000256" key="7">
    <source>
        <dbReference type="ARBA" id="ARBA00023033"/>
    </source>
</evidence>
<dbReference type="PANTHER" id="PTHR46300">
    <property type="entry name" value="P450, PUTATIVE (EUROFUNG)-RELATED-RELATED"/>
    <property type="match status" value="1"/>
</dbReference>
<accession>A0A9P7G231</accession>
<dbReference type="AlphaFoldDB" id="A0A9P7G231"/>
<dbReference type="GO" id="GO:0016705">
    <property type="term" value="F:oxidoreductase activity, acting on paired donors, with incorporation or reduction of molecular oxygen"/>
    <property type="evidence" value="ECO:0007669"/>
    <property type="project" value="InterPro"/>
</dbReference>
<comment type="cofactor">
    <cofactor evidence="1">
        <name>heme</name>
        <dbReference type="ChEBI" id="CHEBI:30413"/>
    </cofactor>
</comment>
<dbReference type="PANTHER" id="PTHR46300:SF5">
    <property type="entry name" value="CYTOCHROME P450"/>
    <property type="match status" value="1"/>
</dbReference>
<keyword evidence="7" id="KW-0503">Monooxygenase</keyword>
<dbReference type="Pfam" id="PF00067">
    <property type="entry name" value="p450"/>
    <property type="match status" value="2"/>
</dbReference>
<evidence type="ECO:0000256" key="2">
    <source>
        <dbReference type="ARBA" id="ARBA00010617"/>
    </source>
</evidence>
<keyword evidence="9" id="KW-1185">Reference proteome</keyword>
<comment type="similarity">
    <text evidence="2">Belongs to the cytochrome P450 family.</text>
</comment>
<comment type="caution">
    <text evidence="8">The sequence shown here is derived from an EMBL/GenBank/DDBJ whole genome shotgun (WGS) entry which is preliminary data.</text>
</comment>
<sequence length="271" mass="30892">APLPPGPPADPLIGHIRLIPPDDQGDVVHLKVLNKTLIILNSVEAAVELLDKRSMNNSGRPALPVYNLLGTGESFAFMEYGKKYRTERRLVQQYLSKAKAKEHRPIQTREARILVQKFLLEHDQNHADLLLRLSAAIIIEISYGNQIFSSDDPYLKIADDACMSTALSVQYFPSWFPGTHYAYYARSMRPKIEALKNYPVARLQEEILAAQEEIDAVIGAQRLPEFHDREQLPYIECLLQEVLRYMLTPNLIHLLLLMNVADGIKHYPQVR</sequence>
<feature type="non-terminal residue" evidence="8">
    <location>
        <position position="271"/>
    </location>
</feature>
<dbReference type="InterPro" id="IPR050364">
    <property type="entry name" value="Cytochrome_P450_fung"/>
</dbReference>
<dbReference type="GO" id="GO:0020037">
    <property type="term" value="F:heme binding"/>
    <property type="evidence" value="ECO:0007669"/>
    <property type="project" value="InterPro"/>
</dbReference>
<gene>
    <name evidence="8" type="ORF">H0H81_002316</name>
</gene>
<evidence type="ECO:0000256" key="5">
    <source>
        <dbReference type="ARBA" id="ARBA00023002"/>
    </source>
</evidence>
<dbReference type="Proteomes" id="UP000717328">
    <property type="component" value="Unassembled WGS sequence"/>
</dbReference>
<evidence type="ECO:0000256" key="3">
    <source>
        <dbReference type="ARBA" id="ARBA00022617"/>
    </source>
</evidence>
<organism evidence="8 9">
    <name type="scientific">Sphagnurus paluster</name>
    <dbReference type="NCBI Taxonomy" id="117069"/>
    <lineage>
        <taxon>Eukaryota</taxon>
        <taxon>Fungi</taxon>
        <taxon>Dikarya</taxon>
        <taxon>Basidiomycota</taxon>
        <taxon>Agaricomycotina</taxon>
        <taxon>Agaricomycetes</taxon>
        <taxon>Agaricomycetidae</taxon>
        <taxon>Agaricales</taxon>
        <taxon>Tricholomatineae</taxon>
        <taxon>Lyophyllaceae</taxon>
        <taxon>Sphagnurus</taxon>
    </lineage>
</organism>
<dbReference type="InterPro" id="IPR001128">
    <property type="entry name" value="Cyt_P450"/>
</dbReference>
<keyword evidence="4" id="KW-0479">Metal-binding</keyword>
<evidence type="ECO:0000256" key="4">
    <source>
        <dbReference type="ARBA" id="ARBA00022723"/>
    </source>
</evidence>
<dbReference type="EMBL" id="JABCKI010005721">
    <property type="protein sequence ID" value="KAG5639445.1"/>
    <property type="molecule type" value="Genomic_DNA"/>
</dbReference>
<dbReference type="SUPFAM" id="SSF48264">
    <property type="entry name" value="Cytochrome P450"/>
    <property type="match status" value="1"/>
</dbReference>
<protein>
    <submittedName>
        <fullName evidence="8">Uncharacterized protein</fullName>
    </submittedName>
</protein>
<keyword evidence="5" id="KW-0560">Oxidoreductase</keyword>
<name>A0A9P7G231_9AGAR</name>
<keyword evidence="3" id="KW-0349">Heme</keyword>